<dbReference type="Pfam" id="PF25917">
    <property type="entry name" value="BSH_RND"/>
    <property type="match status" value="1"/>
</dbReference>
<dbReference type="InterPro" id="IPR058626">
    <property type="entry name" value="MdtA-like_b-barrel"/>
</dbReference>
<keyword evidence="5" id="KW-0732">Signal</keyword>
<evidence type="ECO:0000256" key="3">
    <source>
        <dbReference type="SAM" id="Coils"/>
    </source>
</evidence>
<keyword evidence="3" id="KW-0175">Coiled coil</keyword>
<evidence type="ECO:0000256" key="5">
    <source>
        <dbReference type="SAM" id="SignalP"/>
    </source>
</evidence>
<feature type="coiled-coil region" evidence="3">
    <location>
        <begin position="115"/>
        <end position="173"/>
    </location>
</feature>
<dbReference type="GO" id="GO:0046677">
    <property type="term" value="P:response to antibiotic"/>
    <property type="evidence" value="ECO:0007669"/>
    <property type="project" value="TreeGrafter"/>
</dbReference>
<dbReference type="Pfam" id="PF25876">
    <property type="entry name" value="HH_MFP_RND"/>
    <property type="match status" value="1"/>
</dbReference>
<comment type="caution">
    <text evidence="10">The sequence shown here is derived from an EMBL/GenBank/DDBJ whole genome shotgun (WGS) entry which is preliminary data.</text>
</comment>
<evidence type="ECO:0000256" key="1">
    <source>
        <dbReference type="ARBA" id="ARBA00004196"/>
    </source>
</evidence>
<dbReference type="InterPro" id="IPR058625">
    <property type="entry name" value="MdtA-like_BSH"/>
</dbReference>
<gene>
    <name evidence="10" type="ORF">IED13_03360</name>
</gene>
<dbReference type="RefSeq" id="WP_112761810.1">
    <property type="nucleotide sequence ID" value="NZ_JACXWY010000002.1"/>
</dbReference>
<evidence type="ECO:0000313" key="11">
    <source>
        <dbReference type="Proteomes" id="UP000619295"/>
    </source>
</evidence>
<dbReference type="PANTHER" id="PTHR30158:SF3">
    <property type="entry name" value="MULTIDRUG EFFLUX PUMP SUBUNIT ACRA-RELATED"/>
    <property type="match status" value="1"/>
</dbReference>
<evidence type="ECO:0000259" key="7">
    <source>
        <dbReference type="Pfam" id="PF25917"/>
    </source>
</evidence>
<keyword evidence="11" id="KW-1185">Reference proteome</keyword>
<proteinExistence type="inferred from homology"/>
<reference evidence="10" key="1">
    <citation type="submission" date="2020-09" db="EMBL/GenBank/DDBJ databases">
        <title>Bosea spartocytisi sp. nov. a root nodule endophyte of Spartocytisus supranubius in the high mountain ecosystem fo the Teide National Park (Canary Islands, Spain).</title>
        <authorList>
            <person name="Pulido-Suarez L."/>
            <person name="Peix A."/>
            <person name="Igual J.M."/>
            <person name="Socas-Perez N."/>
            <person name="Velazquez E."/>
            <person name="Flores-Felix J.D."/>
            <person name="Leon-Barrios M."/>
        </authorList>
    </citation>
    <scope>NUCLEOTIDE SEQUENCE</scope>
    <source>
        <strain evidence="10">SSUT16</strain>
    </source>
</reference>
<feature type="region of interest" description="Disordered" evidence="4">
    <location>
        <begin position="387"/>
        <end position="406"/>
    </location>
</feature>
<evidence type="ECO:0000256" key="4">
    <source>
        <dbReference type="SAM" id="MobiDB-lite"/>
    </source>
</evidence>
<dbReference type="Pfam" id="PF25967">
    <property type="entry name" value="RND-MFP_C"/>
    <property type="match status" value="1"/>
</dbReference>
<evidence type="ECO:0000259" key="8">
    <source>
        <dbReference type="Pfam" id="PF25944"/>
    </source>
</evidence>
<evidence type="ECO:0000259" key="6">
    <source>
        <dbReference type="Pfam" id="PF25876"/>
    </source>
</evidence>
<dbReference type="NCBIfam" id="TIGR01730">
    <property type="entry name" value="RND_mfp"/>
    <property type="match status" value="1"/>
</dbReference>
<evidence type="ECO:0000256" key="2">
    <source>
        <dbReference type="ARBA" id="ARBA00009477"/>
    </source>
</evidence>
<name>A0A927HZU7_9HYPH</name>
<dbReference type="InterPro" id="IPR058627">
    <property type="entry name" value="MdtA-like_C"/>
</dbReference>
<evidence type="ECO:0000259" key="9">
    <source>
        <dbReference type="Pfam" id="PF25967"/>
    </source>
</evidence>
<feature type="domain" description="Multidrug resistance protein MdtA-like beta-barrel" evidence="8">
    <location>
        <begin position="214"/>
        <end position="303"/>
    </location>
</feature>
<dbReference type="InterPro" id="IPR006143">
    <property type="entry name" value="RND_pump_MFP"/>
</dbReference>
<feature type="signal peptide" evidence="5">
    <location>
        <begin position="1"/>
        <end position="25"/>
    </location>
</feature>
<dbReference type="Gene3D" id="2.40.50.100">
    <property type="match status" value="1"/>
</dbReference>
<dbReference type="Proteomes" id="UP000619295">
    <property type="component" value="Unassembled WGS sequence"/>
</dbReference>
<dbReference type="InterPro" id="IPR058624">
    <property type="entry name" value="MdtA-like_HH"/>
</dbReference>
<feature type="domain" description="Multidrug resistance protein MdtA-like barrel-sandwich hybrid" evidence="7">
    <location>
        <begin position="68"/>
        <end position="209"/>
    </location>
</feature>
<dbReference type="AlphaFoldDB" id="A0A927HZU7"/>
<dbReference type="SUPFAM" id="SSF111369">
    <property type="entry name" value="HlyD-like secretion proteins"/>
    <property type="match status" value="1"/>
</dbReference>
<comment type="subcellular location">
    <subcellularLocation>
        <location evidence="1">Cell envelope</location>
    </subcellularLocation>
</comment>
<comment type="similarity">
    <text evidence="2">Belongs to the membrane fusion protein (MFP) (TC 8.A.1) family.</text>
</comment>
<feature type="chain" id="PRO_5037572422" evidence="5">
    <location>
        <begin position="26"/>
        <end position="406"/>
    </location>
</feature>
<organism evidence="10 11">
    <name type="scientific">Bosea spartocytisi</name>
    <dbReference type="NCBI Taxonomy" id="2773451"/>
    <lineage>
        <taxon>Bacteria</taxon>
        <taxon>Pseudomonadati</taxon>
        <taxon>Pseudomonadota</taxon>
        <taxon>Alphaproteobacteria</taxon>
        <taxon>Hyphomicrobiales</taxon>
        <taxon>Boseaceae</taxon>
        <taxon>Bosea</taxon>
    </lineage>
</organism>
<dbReference type="GO" id="GO:0005886">
    <property type="term" value="C:plasma membrane"/>
    <property type="evidence" value="ECO:0007669"/>
    <property type="project" value="UniProtKB-SubCell"/>
</dbReference>
<dbReference type="PROSITE" id="PS51257">
    <property type="entry name" value="PROKAR_LIPOPROTEIN"/>
    <property type="match status" value="1"/>
</dbReference>
<dbReference type="Gene3D" id="2.40.420.20">
    <property type="match status" value="1"/>
</dbReference>
<dbReference type="Gene3D" id="1.10.287.470">
    <property type="entry name" value="Helix hairpin bin"/>
    <property type="match status" value="1"/>
</dbReference>
<feature type="domain" description="Multidrug resistance protein MdtA-like C-terminal permuted SH3" evidence="9">
    <location>
        <begin position="308"/>
        <end position="368"/>
    </location>
</feature>
<sequence length="406" mass="43233">MSAQRARSPSRFALPGLLLCATALAGCNQEKAAAPPVQPQVQVSVVVLHPQPVAITAELPGRVSANLVAEVRPQVNGIIKSRLFKEGSEVKTGDVLYEIDPAPYQATLDSAVAAQQKAEAAVANAQIRANRYQELFQRNAGSRQDMDDANATLAQAQADVASAKANVETARINLAYTKVTAPIDGRIDKSALTPGALVTANQATALTTIRKLEPINVDVTQSSTNLLRFRDDIASGKLRFTGLNVAVKLKLDTGTEYNQSGKLEFAEANIDPTTGTFSVRAEFPNPDRILLPGMFVRAVIQEGVAENSFLLPQRGVGRNTKGEATGKFVGPDGKVEERVLATRRNIGNNWLVDSGVKDGEQLIVEGGQLVRSGQTVTVSEVSIDEATGELKSANRRAEASPSTVKN</sequence>
<protein>
    <submittedName>
        <fullName evidence="10">Efflux RND transporter periplasmic adaptor subunit</fullName>
    </submittedName>
</protein>
<feature type="domain" description="Multidrug resistance protein MdtA-like alpha-helical hairpin" evidence="6">
    <location>
        <begin position="107"/>
        <end position="177"/>
    </location>
</feature>
<dbReference type="EMBL" id="JACXWY010000002">
    <property type="protein sequence ID" value="MBD3844723.1"/>
    <property type="molecule type" value="Genomic_DNA"/>
</dbReference>
<evidence type="ECO:0000313" key="10">
    <source>
        <dbReference type="EMBL" id="MBD3844723.1"/>
    </source>
</evidence>
<dbReference type="GO" id="GO:0022857">
    <property type="term" value="F:transmembrane transporter activity"/>
    <property type="evidence" value="ECO:0007669"/>
    <property type="project" value="InterPro"/>
</dbReference>
<dbReference type="PANTHER" id="PTHR30158">
    <property type="entry name" value="ACRA/E-RELATED COMPONENT OF DRUG EFFLUX TRANSPORTER"/>
    <property type="match status" value="1"/>
</dbReference>
<accession>A0A927HZU7</accession>
<dbReference type="Gene3D" id="2.40.30.170">
    <property type="match status" value="1"/>
</dbReference>
<dbReference type="Pfam" id="PF25944">
    <property type="entry name" value="Beta-barrel_RND"/>
    <property type="match status" value="1"/>
</dbReference>